<evidence type="ECO:0000259" key="1">
    <source>
        <dbReference type="Pfam" id="PF22893"/>
    </source>
</evidence>
<dbReference type="AlphaFoldDB" id="A0A166CDU8"/>
<organism evidence="2 3">
    <name type="scientific">Athelia psychrophila</name>
    <dbReference type="NCBI Taxonomy" id="1759441"/>
    <lineage>
        <taxon>Eukaryota</taxon>
        <taxon>Fungi</taxon>
        <taxon>Dikarya</taxon>
        <taxon>Basidiomycota</taxon>
        <taxon>Agaricomycotina</taxon>
        <taxon>Agaricomycetes</taxon>
        <taxon>Agaricomycetidae</taxon>
        <taxon>Atheliales</taxon>
        <taxon>Atheliaceae</taxon>
        <taxon>Athelia</taxon>
    </lineage>
</organism>
<dbReference type="EMBL" id="KV417631">
    <property type="protein sequence ID" value="KZP13559.1"/>
    <property type="molecule type" value="Genomic_DNA"/>
</dbReference>
<dbReference type="Proteomes" id="UP000076532">
    <property type="component" value="Unassembled WGS sequence"/>
</dbReference>
<gene>
    <name evidence="2" type="ORF">FIBSPDRAFT_131739</name>
</gene>
<sequence length="417" mass="46634">MVNSVNGNLTMGDYISGDQVHIDYIEYAQINHFYHIIESDKIPRHLREMYTKRPPMDRGNINATAIRLADPSPGVVQPPDSRPSGPLTDYIDADVIIQAFYPSGTVDRSLIEIQVIADIMDALMENSSLRHSAKLPETLTSLQRILKLTKLALRAYQHTPLAQALSLAIIAEAEHCRQLLKKLLSSLANCRHALSAAMLHFIREYIWSRTSECVAFSDLDSKLRDCHGSFAACILALGSFASHEIEWGTGTVDLAVLHNFCLLFKQESTSLQHIRIDTVIVIDHMARHLPVPTVFCKSWQDFNVVITGFCKYSAGGMLIQRGAYRILSSDDEEFINPTDISTVLQPGMTLEMSIVLREPAAERYGGEEHRCPRCNHINSKVITVSRWVSCRNCNGQFEISPQNDSVVSPAASGLYHR</sequence>
<evidence type="ECO:0000313" key="2">
    <source>
        <dbReference type="EMBL" id="KZP13559.1"/>
    </source>
</evidence>
<accession>A0A166CDU8</accession>
<dbReference type="InterPro" id="IPR054464">
    <property type="entry name" value="ULD_fung"/>
</dbReference>
<dbReference type="Pfam" id="PF22893">
    <property type="entry name" value="ULD_2"/>
    <property type="match status" value="1"/>
</dbReference>
<feature type="domain" description="Ubiquitin-like" evidence="1">
    <location>
        <begin position="276"/>
        <end position="357"/>
    </location>
</feature>
<dbReference type="OrthoDB" id="3055369at2759"/>
<name>A0A166CDU8_9AGAM</name>
<evidence type="ECO:0000313" key="3">
    <source>
        <dbReference type="Proteomes" id="UP000076532"/>
    </source>
</evidence>
<proteinExistence type="predicted"/>
<protein>
    <recommendedName>
        <fullName evidence="1">Ubiquitin-like domain-containing protein</fullName>
    </recommendedName>
</protein>
<reference evidence="2 3" key="1">
    <citation type="journal article" date="2016" name="Mol. Biol. Evol.">
        <title>Comparative Genomics of Early-Diverging Mushroom-Forming Fungi Provides Insights into the Origins of Lignocellulose Decay Capabilities.</title>
        <authorList>
            <person name="Nagy L.G."/>
            <person name="Riley R."/>
            <person name="Tritt A."/>
            <person name="Adam C."/>
            <person name="Daum C."/>
            <person name="Floudas D."/>
            <person name="Sun H."/>
            <person name="Yadav J.S."/>
            <person name="Pangilinan J."/>
            <person name="Larsson K.H."/>
            <person name="Matsuura K."/>
            <person name="Barry K."/>
            <person name="Labutti K."/>
            <person name="Kuo R."/>
            <person name="Ohm R.A."/>
            <person name="Bhattacharya S.S."/>
            <person name="Shirouzu T."/>
            <person name="Yoshinaga Y."/>
            <person name="Martin F.M."/>
            <person name="Grigoriev I.V."/>
            <person name="Hibbett D.S."/>
        </authorList>
    </citation>
    <scope>NUCLEOTIDE SEQUENCE [LARGE SCALE GENOMIC DNA]</scope>
    <source>
        <strain evidence="2 3">CBS 109695</strain>
    </source>
</reference>
<keyword evidence="3" id="KW-1185">Reference proteome</keyword>